<dbReference type="AlphaFoldDB" id="A0AA36BSY5"/>
<accession>A0AA36BSY5</accession>
<organism evidence="2 3">
    <name type="scientific">Octopus vulgaris</name>
    <name type="common">Common octopus</name>
    <dbReference type="NCBI Taxonomy" id="6645"/>
    <lineage>
        <taxon>Eukaryota</taxon>
        <taxon>Metazoa</taxon>
        <taxon>Spiralia</taxon>
        <taxon>Lophotrochozoa</taxon>
        <taxon>Mollusca</taxon>
        <taxon>Cephalopoda</taxon>
        <taxon>Coleoidea</taxon>
        <taxon>Octopodiformes</taxon>
        <taxon>Octopoda</taxon>
        <taxon>Incirrata</taxon>
        <taxon>Octopodidae</taxon>
        <taxon>Octopus</taxon>
    </lineage>
</organism>
<proteinExistence type="predicted"/>
<name>A0AA36BSY5_OCTVU</name>
<feature type="transmembrane region" description="Helical" evidence="1">
    <location>
        <begin position="6"/>
        <end position="27"/>
    </location>
</feature>
<evidence type="ECO:0000256" key="1">
    <source>
        <dbReference type="SAM" id="Phobius"/>
    </source>
</evidence>
<keyword evidence="1" id="KW-1133">Transmembrane helix</keyword>
<evidence type="ECO:0000313" key="2">
    <source>
        <dbReference type="EMBL" id="CAI9740050.1"/>
    </source>
</evidence>
<dbReference type="Proteomes" id="UP001162480">
    <property type="component" value="Chromosome 24"/>
</dbReference>
<keyword evidence="1" id="KW-0472">Membrane</keyword>
<reference evidence="2" key="1">
    <citation type="submission" date="2023-08" db="EMBL/GenBank/DDBJ databases">
        <authorList>
            <person name="Alioto T."/>
            <person name="Alioto T."/>
            <person name="Gomez Garrido J."/>
        </authorList>
    </citation>
    <scope>NUCLEOTIDE SEQUENCE</scope>
</reference>
<evidence type="ECO:0000313" key="3">
    <source>
        <dbReference type="Proteomes" id="UP001162480"/>
    </source>
</evidence>
<sequence>MAAVFVVLDILTNSSFSFFFFFLLILLPYKFFIKKGYYFTTYIVKAFQRLFLSPHSVPWCSVETPDPCKAVMSDFPSLLSRKGKIDEKSQVQL</sequence>
<keyword evidence="1" id="KW-0812">Transmembrane</keyword>
<dbReference type="EMBL" id="OX597837">
    <property type="protein sequence ID" value="CAI9740050.1"/>
    <property type="molecule type" value="Genomic_DNA"/>
</dbReference>
<gene>
    <name evidence="2" type="ORF">OCTVUL_1B029251</name>
</gene>
<protein>
    <submittedName>
        <fullName evidence="2">Uncharacterized protein</fullName>
    </submittedName>
</protein>
<keyword evidence="3" id="KW-1185">Reference proteome</keyword>